<keyword evidence="7" id="KW-0653">Protein transport</keyword>
<evidence type="ECO:0000313" key="11">
    <source>
        <dbReference type="EMBL" id="KAF9603472.1"/>
    </source>
</evidence>
<keyword evidence="10" id="KW-0472">Membrane</keyword>
<accession>A0A835LSQ5</accession>
<proteinExistence type="inferred from homology"/>
<dbReference type="AlphaFoldDB" id="A0A835LSQ5"/>
<dbReference type="Pfam" id="PF06552">
    <property type="entry name" value="TOM20_plant"/>
    <property type="match status" value="1"/>
</dbReference>
<dbReference type="Proteomes" id="UP000631114">
    <property type="component" value="Unassembled WGS sequence"/>
</dbReference>
<feature type="non-terminal residue" evidence="11">
    <location>
        <position position="238"/>
    </location>
</feature>
<evidence type="ECO:0000256" key="9">
    <source>
        <dbReference type="ARBA" id="ARBA00023128"/>
    </source>
</evidence>
<keyword evidence="6" id="KW-1000">Mitochondrion outer membrane</keyword>
<dbReference type="GO" id="GO:0045040">
    <property type="term" value="P:protein insertion into mitochondrial outer membrane"/>
    <property type="evidence" value="ECO:0007669"/>
    <property type="project" value="InterPro"/>
</dbReference>
<evidence type="ECO:0000256" key="7">
    <source>
        <dbReference type="ARBA" id="ARBA00022927"/>
    </source>
</evidence>
<name>A0A835LSQ5_9MAGN</name>
<comment type="caution">
    <text evidence="11">The sequence shown here is derived from an EMBL/GenBank/DDBJ whole genome shotgun (WGS) entry which is preliminary data.</text>
</comment>
<keyword evidence="12" id="KW-1185">Reference proteome</keyword>
<sequence length="238" mass="26689">MDMQQSDFDRLLFFEHARKQAEMNHAKNPLDPDNLRRWGGALLKLSQFQNPLESQKMIEVHDRDERDGFYYAECFLKVCVSGSVLVKSLAAKEPSALGLDTYYKQYYLCLAAVAATIKCTGLFICGMVLNWQSWISCKVEPKDGVSEGQFSQVLLNELDAIRKASASLQEGYLPPVTYARCTRSVSVVPPVYYAHLAAFRARYYIEGDVSDSGTGASATRGQRAQIHSLPKIKDNVKD</sequence>
<dbReference type="EMBL" id="JADFTS010000006">
    <property type="protein sequence ID" value="KAF9603472.1"/>
    <property type="molecule type" value="Genomic_DNA"/>
</dbReference>
<evidence type="ECO:0000256" key="8">
    <source>
        <dbReference type="ARBA" id="ARBA00022989"/>
    </source>
</evidence>
<evidence type="ECO:0000313" key="12">
    <source>
        <dbReference type="Proteomes" id="UP000631114"/>
    </source>
</evidence>
<comment type="subcellular location">
    <subcellularLocation>
        <location evidence="2">Mitochondrion outer membrane</location>
        <topology evidence="2">Single-pass membrane protein</topology>
    </subcellularLocation>
</comment>
<evidence type="ECO:0000256" key="1">
    <source>
        <dbReference type="ARBA" id="ARBA00003450"/>
    </source>
</evidence>
<gene>
    <name evidence="11" type="ORF">IFM89_036275</name>
</gene>
<evidence type="ECO:0000256" key="6">
    <source>
        <dbReference type="ARBA" id="ARBA00022787"/>
    </source>
</evidence>
<evidence type="ECO:0000256" key="5">
    <source>
        <dbReference type="ARBA" id="ARBA00022692"/>
    </source>
</evidence>
<organism evidence="11 12">
    <name type="scientific">Coptis chinensis</name>
    <dbReference type="NCBI Taxonomy" id="261450"/>
    <lineage>
        <taxon>Eukaryota</taxon>
        <taxon>Viridiplantae</taxon>
        <taxon>Streptophyta</taxon>
        <taxon>Embryophyta</taxon>
        <taxon>Tracheophyta</taxon>
        <taxon>Spermatophyta</taxon>
        <taxon>Magnoliopsida</taxon>
        <taxon>Ranunculales</taxon>
        <taxon>Ranunculaceae</taxon>
        <taxon>Coptidoideae</taxon>
        <taxon>Coptis</taxon>
    </lineage>
</organism>
<protein>
    <submittedName>
        <fullName evidence="11">Uncharacterized protein</fullName>
    </submittedName>
</protein>
<dbReference type="InterPro" id="IPR010547">
    <property type="entry name" value="TOM20_imprt_rcpt"/>
</dbReference>
<evidence type="ECO:0000256" key="2">
    <source>
        <dbReference type="ARBA" id="ARBA00004572"/>
    </source>
</evidence>
<dbReference type="OrthoDB" id="1739389at2759"/>
<keyword evidence="4" id="KW-0813">Transport</keyword>
<reference evidence="11 12" key="1">
    <citation type="submission" date="2020-10" db="EMBL/GenBank/DDBJ databases">
        <title>The Coptis chinensis genome and diversification of protoberbering-type alkaloids.</title>
        <authorList>
            <person name="Wang B."/>
            <person name="Shu S."/>
            <person name="Song C."/>
            <person name="Liu Y."/>
        </authorList>
    </citation>
    <scope>NUCLEOTIDE SEQUENCE [LARGE SCALE GENOMIC DNA]</scope>
    <source>
        <strain evidence="11">HL-2020</strain>
        <tissue evidence="11">Leaf</tissue>
    </source>
</reference>
<dbReference type="GO" id="GO:0015031">
    <property type="term" value="P:protein transport"/>
    <property type="evidence" value="ECO:0007669"/>
    <property type="project" value="UniProtKB-KW"/>
</dbReference>
<keyword evidence="9" id="KW-0496">Mitochondrion</keyword>
<dbReference type="Gene3D" id="1.25.40.10">
    <property type="entry name" value="Tetratricopeptide repeat domain"/>
    <property type="match status" value="1"/>
</dbReference>
<dbReference type="Gene3D" id="3.30.420.10">
    <property type="entry name" value="Ribonuclease H-like superfamily/Ribonuclease H"/>
    <property type="match status" value="2"/>
</dbReference>
<comment type="function">
    <text evidence="1">Central component of the receptor complex responsible for the recognition and translocation of cytosolically synthesized mitochondrial preproteins. Together with TOM22 functions as the transit peptide receptor at the surface of the mitochondrion outer membrane and facilitates the movement of preproteins into the translocation pore.</text>
</comment>
<evidence type="ECO:0000256" key="3">
    <source>
        <dbReference type="ARBA" id="ARBA00005792"/>
    </source>
</evidence>
<dbReference type="GO" id="GO:0005742">
    <property type="term" value="C:mitochondrial outer membrane translocase complex"/>
    <property type="evidence" value="ECO:0007669"/>
    <property type="project" value="InterPro"/>
</dbReference>
<keyword evidence="5" id="KW-0812">Transmembrane</keyword>
<keyword evidence="8" id="KW-1133">Transmembrane helix</keyword>
<dbReference type="InterPro" id="IPR036397">
    <property type="entry name" value="RNaseH_sf"/>
</dbReference>
<evidence type="ECO:0000256" key="4">
    <source>
        <dbReference type="ARBA" id="ARBA00022448"/>
    </source>
</evidence>
<dbReference type="InterPro" id="IPR011990">
    <property type="entry name" value="TPR-like_helical_dom_sf"/>
</dbReference>
<comment type="similarity">
    <text evidence="3">Belongs to the Tom20 family.</text>
</comment>
<evidence type="ECO:0000256" key="10">
    <source>
        <dbReference type="ARBA" id="ARBA00023136"/>
    </source>
</evidence>
<dbReference type="PANTHER" id="PTHR32409">
    <property type="entry name" value="MITOCHONDRIAL IMPORT RECEPTOR SUBUNIT TOM20-1-RELATED"/>
    <property type="match status" value="1"/>
</dbReference>
<dbReference type="GO" id="GO:0003676">
    <property type="term" value="F:nucleic acid binding"/>
    <property type="evidence" value="ECO:0007669"/>
    <property type="project" value="InterPro"/>
</dbReference>
<dbReference type="PANTHER" id="PTHR32409:SF3">
    <property type="entry name" value="MITOCHONDRIAL IMPORT RECEPTOR SUBUNIT TOM20-1-RELATED"/>
    <property type="match status" value="1"/>
</dbReference>